<dbReference type="RefSeq" id="WP_206089172.1">
    <property type="nucleotide sequence ID" value="NZ_CP065053.1"/>
</dbReference>
<dbReference type="PROSITE" id="PS50850">
    <property type="entry name" value="MFS"/>
    <property type="match status" value="1"/>
</dbReference>
<feature type="transmembrane region" description="Helical" evidence="6">
    <location>
        <begin position="110"/>
        <end position="134"/>
    </location>
</feature>
<keyword evidence="2" id="KW-1003">Cell membrane</keyword>
<keyword evidence="3 6" id="KW-0812">Transmembrane</keyword>
<protein>
    <submittedName>
        <fullName evidence="8">MFS transporter</fullName>
    </submittedName>
</protein>
<feature type="transmembrane region" description="Helical" evidence="6">
    <location>
        <begin position="247"/>
        <end position="268"/>
    </location>
</feature>
<evidence type="ECO:0000256" key="2">
    <source>
        <dbReference type="ARBA" id="ARBA00022475"/>
    </source>
</evidence>
<comment type="subcellular location">
    <subcellularLocation>
        <location evidence="1">Cell membrane</location>
        <topology evidence="1">Multi-pass membrane protein</topology>
    </subcellularLocation>
</comment>
<evidence type="ECO:0000256" key="4">
    <source>
        <dbReference type="ARBA" id="ARBA00022989"/>
    </source>
</evidence>
<dbReference type="Pfam" id="PF07690">
    <property type="entry name" value="MFS_1"/>
    <property type="match status" value="1"/>
</dbReference>
<evidence type="ECO:0000313" key="9">
    <source>
        <dbReference type="Proteomes" id="UP000662888"/>
    </source>
</evidence>
<dbReference type="Proteomes" id="UP000662888">
    <property type="component" value="Chromosome"/>
</dbReference>
<dbReference type="PANTHER" id="PTHR23513">
    <property type="entry name" value="INTEGRAL MEMBRANE EFFLUX PROTEIN-RELATED"/>
    <property type="match status" value="1"/>
</dbReference>
<dbReference type="PANTHER" id="PTHR23513:SF6">
    <property type="entry name" value="MAJOR FACILITATOR SUPERFAMILY ASSOCIATED DOMAIN-CONTAINING PROTEIN"/>
    <property type="match status" value="1"/>
</dbReference>
<evidence type="ECO:0000256" key="3">
    <source>
        <dbReference type="ARBA" id="ARBA00022692"/>
    </source>
</evidence>
<keyword evidence="5 6" id="KW-0472">Membrane</keyword>
<accession>A0AA48WDK3</accession>
<feature type="transmembrane region" description="Helical" evidence="6">
    <location>
        <begin position="21"/>
        <end position="42"/>
    </location>
</feature>
<proteinExistence type="predicted"/>
<evidence type="ECO:0000259" key="7">
    <source>
        <dbReference type="PROSITE" id="PS50850"/>
    </source>
</evidence>
<organism evidence="8 9">
    <name type="scientific">Massilia antarctica</name>
    <dbReference type="NCBI Taxonomy" id="2765360"/>
    <lineage>
        <taxon>Bacteria</taxon>
        <taxon>Pseudomonadati</taxon>
        <taxon>Pseudomonadota</taxon>
        <taxon>Betaproteobacteria</taxon>
        <taxon>Burkholderiales</taxon>
        <taxon>Oxalobacteraceae</taxon>
        <taxon>Telluria group</taxon>
        <taxon>Massilia</taxon>
    </lineage>
</organism>
<feature type="domain" description="Major facilitator superfamily (MFS) profile" evidence="7">
    <location>
        <begin position="1"/>
        <end position="422"/>
    </location>
</feature>
<feature type="transmembrane region" description="Helical" evidence="6">
    <location>
        <begin position="311"/>
        <end position="330"/>
    </location>
</feature>
<keyword evidence="9" id="KW-1185">Reference proteome</keyword>
<feature type="transmembrane region" description="Helical" evidence="6">
    <location>
        <begin position="368"/>
        <end position="391"/>
    </location>
</feature>
<feature type="transmembrane region" description="Helical" evidence="6">
    <location>
        <begin position="397"/>
        <end position="417"/>
    </location>
</feature>
<feature type="transmembrane region" description="Helical" evidence="6">
    <location>
        <begin position="274"/>
        <end position="299"/>
    </location>
</feature>
<feature type="transmembrane region" description="Helical" evidence="6">
    <location>
        <begin position="155"/>
        <end position="172"/>
    </location>
</feature>
<gene>
    <name evidence="8" type="ORF">IV454_29350</name>
</gene>
<feature type="transmembrane region" description="Helical" evidence="6">
    <location>
        <begin position="54"/>
        <end position="73"/>
    </location>
</feature>
<dbReference type="CDD" id="cd06173">
    <property type="entry name" value="MFS_MefA_like"/>
    <property type="match status" value="1"/>
</dbReference>
<feature type="transmembrane region" description="Helical" evidence="6">
    <location>
        <begin position="85"/>
        <end position="104"/>
    </location>
</feature>
<keyword evidence="4 6" id="KW-1133">Transmembrane helix</keyword>
<dbReference type="EMBL" id="CP065053">
    <property type="protein sequence ID" value="QPI49494.1"/>
    <property type="molecule type" value="Genomic_DNA"/>
</dbReference>
<reference evidence="8 9" key="1">
    <citation type="submission" date="2020-11" db="EMBL/GenBank/DDBJ databases">
        <authorList>
            <person name="Sun Q."/>
        </authorList>
    </citation>
    <scope>NUCLEOTIDE SEQUENCE [LARGE SCALE GENOMIC DNA]</scope>
    <source>
        <strain evidence="8 9">P8398</strain>
    </source>
</reference>
<evidence type="ECO:0000313" key="8">
    <source>
        <dbReference type="EMBL" id="QPI49494.1"/>
    </source>
</evidence>
<dbReference type="InterPro" id="IPR011701">
    <property type="entry name" value="MFS"/>
</dbReference>
<evidence type="ECO:0000256" key="1">
    <source>
        <dbReference type="ARBA" id="ARBA00004651"/>
    </source>
</evidence>
<feature type="transmembrane region" description="Helical" evidence="6">
    <location>
        <begin position="336"/>
        <end position="356"/>
    </location>
</feature>
<dbReference type="InterPro" id="IPR020846">
    <property type="entry name" value="MFS_dom"/>
</dbReference>
<feature type="transmembrane region" description="Helical" evidence="6">
    <location>
        <begin position="178"/>
        <end position="203"/>
    </location>
</feature>
<name>A0AA48WDK3_9BURK</name>
<evidence type="ECO:0000256" key="6">
    <source>
        <dbReference type="SAM" id="Phobius"/>
    </source>
</evidence>
<evidence type="ECO:0000256" key="5">
    <source>
        <dbReference type="ARBA" id="ARBA00023136"/>
    </source>
</evidence>
<dbReference type="InterPro" id="IPR036259">
    <property type="entry name" value="MFS_trans_sf"/>
</dbReference>
<dbReference type="Gene3D" id="1.20.1250.20">
    <property type="entry name" value="MFS general substrate transporter like domains"/>
    <property type="match status" value="1"/>
</dbReference>
<sequence length="433" mass="44417">MDNPRQTRTALLRDPDFRWMMGGAIISALGDQFTIIALPWLVLVSTGDPFKMGLVIALMSVPRAIFILLGGALVDRYSPKSMLMISKYVNTVLLALLAGMVFTGHVSLGAISMLALAIGFASAFSIPAGTSMLPNVVAPAQLPMANGMMMGVRQVTMLAGPLLAGLLMALFGDGSGHAAGSAAGAGAAGVGIAFAVDSASFLLSAWTLSKVKLAHAPPKAAPQAVLRAVGAGLAMVWNDTALRTCMLYWGLCSFVVGGTMQVALPVLASTVLHGASALGLVMGVHGAGSLAGMALSGVLGKFRVRNFGTTVLLGDVLVGLLLIPLGLVAASWQAAALMLAIGVLGGFMQVAVFSWLQQRVPRAMLGRAMSISMFIFMGVAPLSAALTGYLLQQLTLAQLFGAAGLFLMGTALLAWLLTPMSTVADGPPPPAQA</sequence>
<dbReference type="SUPFAM" id="SSF103473">
    <property type="entry name" value="MFS general substrate transporter"/>
    <property type="match status" value="1"/>
</dbReference>